<evidence type="ECO:0000256" key="1">
    <source>
        <dbReference type="SAM" id="MobiDB-lite"/>
    </source>
</evidence>
<comment type="caution">
    <text evidence="3">The sequence shown here is derived from an EMBL/GenBank/DDBJ whole genome shotgun (WGS) entry which is preliminary data.</text>
</comment>
<dbReference type="EMBL" id="BAABME010038538">
    <property type="protein sequence ID" value="GAA0166706.1"/>
    <property type="molecule type" value="Genomic_DNA"/>
</dbReference>
<proteinExistence type="predicted"/>
<accession>A0AAV3QTV4</accession>
<dbReference type="PANTHER" id="PTHR34268">
    <property type="entry name" value="OS01G0321850 PROTEIN"/>
    <property type="match status" value="1"/>
</dbReference>
<organism evidence="3 4">
    <name type="scientific">Lithospermum erythrorhizon</name>
    <name type="common">Purple gromwell</name>
    <name type="synonym">Lithospermum officinale var. erythrorhizon</name>
    <dbReference type="NCBI Taxonomy" id="34254"/>
    <lineage>
        <taxon>Eukaryota</taxon>
        <taxon>Viridiplantae</taxon>
        <taxon>Streptophyta</taxon>
        <taxon>Embryophyta</taxon>
        <taxon>Tracheophyta</taxon>
        <taxon>Spermatophyta</taxon>
        <taxon>Magnoliopsida</taxon>
        <taxon>eudicotyledons</taxon>
        <taxon>Gunneridae</taxon>
        <taxon>Pentapetalae</taxon>
        <taxon>asterids</taxon>
        <taxon>lamiids</taxon>
        <taxon>Boraginales</taxon>
        <taxon>Boraginaceae</taxon>
        <taxon>Boraginoideae</taxon>
        <taxon>Lithospermeae</taxon>
        <taxon>Lithospermum</taxon>
    </lineage>
</organism>
<keyword evidence="2" id="KW-0472">Membrane</keyword>
<evidence type="ECO:0000256" key="2">
    <source>
        <dbReference type="SAM" id="Phobius"/>
    </source>
</evidence>
<name>A0AAV3QTV4_LITER</name>
<feature type="compositionally biased region" description="Basic and acidic residues" evidence="1">
    <location>
        <begin position="81"/>
        <end position="93"/>
    </location>
</feature>
<keyword evidence="2" id="KW-0812">Transmembrane</keyword>
<keyword evidence="2" id="KW-1133">Transmembrane helix</keyword>
<evidence type="ECO:0000313" key="3">
    <source>
        <dbReference type="EMBL" id="GAA0166706.1"/>
    </source>
</evidence>
<reference evidence="3 4" key="1">
    <citation type="submission" date="2024-01" db="EMBL/GenBank/DDBJ databases">
        <title>The complete chloroplast genome sequence of Lithospermum erythrorhizon: insights into the phylogenetic relationship among Boraginaceae species and the maternal lineages of purple gromwells.</title>
        <authorList>
            <person name="Okada T."/>
            <person name="Watanabe K."/>
        </authorList>
    </citation>
    <scope>NUCLEOTIDE SEQUENCE [LARGE SCALE GENOMIC DNA]</scope>
</reference>
<evidence type="ECO:0000313" key="4">
    <source>
        <dbReference type="Proteomes" id="UP001454036"/>
    </source>
</evidence>
<dbReference type="AlphaFoldDB" id="A0AAV3QTV4"/>
<protein>
    <submittedName>
        <fullName evidence="3">Uncharacterized protein</fullName>
    </submittedName>
</protein>
<sequence>MEIIVSSSFGYMLFKVALFIAVQALVYVILSKSSNIFSKMPRSYSFRTARSVSIRRMAAALADIPSAGELSPPPKDPVVLSREKSTSNKEHSS</sequence>
<feature type="transmembrane region" description="Helical" evidence="2">
    <location>
        <begin position="12"/>
        <end position="30"/>
    </location>
</feature>
<dbReference type="PANTHER" id="PTHR34268:SF8">
    <property type="entry name" value="FAE DOMAIN-CONTAINING PROTEIN"/>
    <property type="match status" value="1"/>
</dbReference>
<dbReference type="Proteomes" id="UP001454036">
    <property type="component" value="Unassembled WGS sequence"/>
</dbReference>
<feature type="region of interest" description="Disordered" evidence="1">
    <location>
        <begin position="65"/>
        <end position="93"/>
    </location>
</feature>
<keyword evidence="4" id="KW-1185">Reference proteome</keyword>
<gene>
    <name evidence="3" type="ORF">LIER_43763</name>
</gene>